<organism evidence="7 8">
    <name type="scientific">Spartinivicinus marinus</name>
    <dbReference type="NCBI Taxonomy" id="2994442"/>
    <lineage>
        <taxon>Bacteria</taxon>
        <taxon>Pseudomonadati</taxon>
        <taxon>Pseudomonadota</taxon>
        <taxon>Gammaproteobacteria</taxon>
        <taxon>Oceanospirillales</taxon>
        <taxon>Zooshikellaceae</taxon>
        <taxon>Spartinivicinus</taxon>
    </lineage>
</organism>
<reference evidence="7 8" key="1">
    <citation type="submission" date="2020-07" db="EMBL/GenBank/DDBJ databases">
        <title>Endozoicomonas sp. nov., isolated from sediment.</title>
        <authorList>
            <person name="Gu T."/>
        </authorList>
    </citation>
    <scope>NUCLEOTIDE SEQUENCE [LARGE SCALE GENOMIC DNA]</scope>
    <source>
        <strain evidence="7 8">SM1973</strain>
    </source>
</reference>
<evidence type="ECO:0000313" key="8">
    <source>
        <dbReference type="Proteomes" id="UP000569732"/>
    </source>
</evidence>
<dbReference type="SUPFAM" id="SSF64518">
    <property type="entry name" value="Phase 1 flagellin"/>
    <property type="match status" value="2"/>
</dbReference>
<dbReference type="GO" id="GO:0009288">
    <property type="term" value="C:bacterial-type flagellum"/>
    <property type="evidence" value="ECO:0007669"/>
    <property type="project" value="UniProtKB-SubCell"/>
</dbReference>
<keyword evidence="3 4" id="KW-0975">Bacterial flagellum</keyword>
<evidence type="ECO:0000256" key="1">
    <source>
        <dbReference type="ARBA" id="ARBA00005709"/>
    </source>
</evidence>
<sequence>MVQVINTNIASLIAQRNLDRADRLQSTALERLSSGLRINGAKDDAAGFAIAIRFDSKIRSTSVAIQNANNGISLSQTAEGALGSITESLQRIRELALQSANTSNTEVDRGALNEEAKQLIAEIQSVAVNTDFNGKKLLDGSFSTTLFQTGPDIGETIPIDIVKATTDSLGSALTDGISSTRPAIVTASLSGDLLINGISVGASSSVDDNLSSVSKDASAVAKAAAINKVSSQTNVSATVNANSVGYTGATATNATVNGGIKINGVSISVSTNTALSADVNRAAIVTVINNVSGQTGVKAIDTGNTTTGITLEASDGRNIQYDDNASGLAAAVGVGQAGAATTYVGTFSLVPTNGKEFTVDFGRSEIGNNIFGLNVGTFSGGNSGAVSRRLVSSTLNVGDLVINGTAVGQSLASSDTASSSTNAGSAIAKAAAINAVSTQTGVTAQALSTIVYGGAITTGNTRNESIQINGVTINISFNAADSASTIVNNVITAVNNSQGSTGVTAETFGTSFRLVAKDGRNIILENESANIGEAGFGAATLFFNNAQAAPILLLSAGKIALTTNTGSIANAGFRVGNFGNVLSGQLVQDIDLTSTTGANDAITAIDNALDQIALQQSRLGAFQNRFQSAIDNLSIFNETQTTALSRIRDADFAAETANLSKALVLQQAGISVLAQANARPQQVLELLQAAE</sequence>
<dbReference type="Gene3D" id="3.30.70.2120">
    <property type="match status" value="2"/>
</dbReference>
<evidence type="ECO:0000259" key="5">
    <source>
        <dbReference type="Pfam" id="PF00669"/>
    </source>
</evidence>
<keyword evidence="7" id="KW-0282">Flagellum</keyword>
<dbReference type="GO" id="GO:0005576">
    <property type="term" value="C:extracellular region"/>
    <property type="evidence" value="ECO:0007669"/>
    <property type="project" value="UniProtKB-SubCell"/>
</dbReference>
<dbReference type="InterPro" id="IPR046358">
    <property type="entry name" value="Flagellin_C"/>
</dbReference>
<comment type="subcellular location">
    <subcellularLocation>
        <location evidence="4">Secreted</location>
    </subcellularLocation>
    <subcellularLocation>
        <location evidence="4">Bacterial flagellum</location>
    </subcellularLocation>
</comment>
<keyword evidence="7" id="KW-0969">Cilium</keyword>
<evidence type="ECO:0000259" key="6">
    <source>
        <dbReference type="Pfam" id="PF00700"/>
    </source>
</evidence>
<dbReference type="GO" id="GO:0005198">
    <property type="term" value="F:structural molecule activity"/>
    <property type="evidence" value="ECO:0007669"/>
    <property type="project" value="UniProtKB-UniRule"/>
</dbReference>
<comment type="similarity">
    <text evidence="1 4">Belongs to the bacterial flagellin family.</text>
</comment>
<protein>
    <recommendedName>
        <fullName evidence="4">Flagellin</fullName>
    </recommendedName>
</protein>
<dbReference type="InterPro" id="IPR001492">
    <property type="entry name" value="Flagellin"/>
</dbReference>
<dbReference type="PANTHER" id="PTHR42792:SF2">
    <property type="entry name" value="FLAGELLIN"/>
    <property type="match status" value="1"/>
</dbReference>
<keyword evidence="7" id="KW-0966">Cell projection</keyword>
<proteinExistence type="inferred from homology"/>
<accession>A0A853HSW0</accession>
<feature type="domain" description="Flagellin C-terminal" evidence="6">
    <location>
        <begin position="602"/>
        <end position="687"/>
    </location>
</feature>
<dbReference type="InterPro" id="IPR042187">
    <property type="entry name" value="Flagellin_C_sub2"/>
</dbReference>
<dbReference type="RefSeq" id="WP_180566892.1">
    <property type="nucleotide sequence ID" value="NZ_JACCKB010000002.1"/>
</dbReference>
<keyword evidence="8" id="KW-1185">Reference proteome</keyword>
<feature type="domain" description="Flagellin N-terminal" evidence="5">
    <location>
        <begin position="5"/>
        <end position="142"/>
    </location>
</feature>
<comment type="function">
    <text evidence="4">Flagellin is the subunit protein which polymerizes to form the filaments of bacterial flagella.</text>
</comment>
<dbReference type="Gene3D" id="6.10.280.190">
    <property type="match status" value="1"/>
</dbReference>
<dbReference type="EMBL" id="JACCKB010000002">
    <property type="protein sequence ID" value="NYZ64870.1"/>
    <property type="molecule type" value="Genomic_DNA"/>
</dbReference>
<dbReference type="InterPro" id="IPR001029">
    <property type="entry name" value="Flagellin_N"/>
</dbReference>
<dbReference type="AlphaFoldDB" id="A0A853HSW0"/>
<dbReference type="Pfam" id="PF00669">
    <property type="entry name" value="Flagellin_N"/>
    <property type="match status" value="1"/>
</dbReference>
<name>A0A853HSW0_9GAMM</name>
<dbReference type="Proteomes" id="UP000569732">
    <property type="component" value="Unassembled WGS sequence"/>
</dbReference>
<evidence type="ECO:0000256" key="2">
    <source>
        <dbReference type="ARBA" id="ARBA00022525"/>
    </source>
</evidence>
<dbReference type="PRINTS" id="PR00207">
    <property type="entry name" value="FLAGELLIN"/>
</dbReference>
<gene>
    <name evidence="7" type="ORF">H0A36_02550</name>
</gene>
<keyword evidence="2 4" id="KW-0964">Secreted</keyword>
<dbReference type="PANTHER" id="PTHR42792">
    <property type="entry name" value="FLAGELLIN"/>
    <property type="match status" value="1"/>
</dbReference>
<dbReference type="Gene3D" id="6.10.10.10">
    <property type="entry name" value="Flagellar export chaperone, C-terminal domain"/>
    <property type="match status" value="1"/>
</dbReference>
<dbReference type="Pfam" id="PF00700">
    <property type="entry name" value="Flagellin_C"/>
    <property type="match status" value="1"/>
</dbReference>
<evidence type="ECO:0000256" key="3">
    <source>
        <dbReference type="ARBA" id="ARBA00023143"/>
    </source>
</evidence>
<evidence type="ECO:0000256" key="4">
    <source>
        <dbReference type="RuleBase" id="RU362073"/>
    </source>
</evidence>
<dbReference type="Gene3D" id="1.20.1330.10">
    <property type="entry name" value="f41 fragment of flagellin, N-terminal domain"/>
    <property type="match status" value="2"/>
</dbReference>
<evidence type="ECO:0000313" key="7">
    <source>
        <dbReference type="EMBL" id="NYZ64870.1"/>
    </source>
</evidence>
<comment type="caution">
    <text evidence="7">The sequence shown here is derived from an EMBL/GenBank/DDBJ whole genome shotgun (WGS) entry which is preliminary data.</text>
</comment>